<dbReference type="EMBL" id="CP012505">
    <property type="protein sequence ID" value="ALB01730.1"/>
    <property type="molecule type" value="Genomic_DNA"/>
</dbReference>
<dbReference type="AlphaFoldDB" id="A0AAC8VDP6"/>
<proteinExistence type="predicted"/>
<name>A0AAC8VDP6_9GAMM</name>
<evidence type="ECO:0000313" key="1">
    <source>
        <dbReference type="EMBL" id="ALB01730.1"/>
    </source>
</evidence>
<reference evidence="1 2" key="1">
    <citation type="journal article" date="2016" name="Int. J. Syst. Evol. Microbiol.">
        <title>Reclassification of Wolbachia persica as Francisella persica comb. nov. and emended description of the family Francisellaceae.</title>
        <authorList>
            <person name="Larson M.A."/>
            <person name="Nalbantoglu U."/>
            <person name="Sayood K."/>
            <person name="Zentz E.B."/>
            <person name="Cer R.Z."/>
            <person name="Iwen P.C."/>
            <person name="Francesconi S.C."/>
            <person name="Bishop-Lilly K.A."/>
            <person name="Mokashi V.P."/>
            <person name="Sjostedt A."/>
            <person name="Hinrichs S.H."/>
        </authorList>
    </citation>
    <scope>NUCLEOTIDE SEQUENCE [LARGE SCALE GENOMIC DNA]</scope>
    <source>
        <strain evidence="1 2">FSC845</strain>
    </source>
</reference>
<organism evidence="1 2">
    <name type="scientific">Francisella persica ATCC VR-331</name>
    <dbReference type="NCBI Taxonomy" id="1086726"/>
    <lineage>
        <taxon>Bacteria</taxon>
        <taxon>Pseudomonadati</taxon>
        <taxon>Pseudomonadota</taxon>
        <taxon>Gammaproteobacteria</taxon>
        <taxon>Thiotrichales</taxon>
        <taxon>Francisellaceae</taxon>
        <taxon>Francisella</taxon>
    </lineage>
</organism>
<protein>
    <submittedName>
        <fullName evidence="1">Uncharacterized protein</fullName>
    </submittedName>
</protein>
<gene>
    <name evidence="1" type="ORF">ACH24_03240</name>
</gene>
<dbReference type="Proteomes" id="UP000242800">
    <property type="component" value="Chromosome"/>
</dbReference>
<sequence>MNHHLILNLLRTDIRYTYIANYKHIKAVEGSLYEWFIKAGDQFKAGEIIGKIYSNLINLEKNII</sequence>
<dbReference type="KEGG" id="fper:ACH24_03240"/>
<evidence type="ECO:0000313" key="2">
    <source>
        <dbReference type="Proteomes" id="UP000242800"/>
    </source>
</evidence>
<keyword evidence="2" id="KW-1185">Reference proteome</keyword>
<accession>A0AAC8VDP6</accession>